<dbReference type="NCBIfam" id="TIGR00589">
    <property type="entry name" value="ogt"/>
    <property type="match status" value="1"/>
</dbReference>
<dbReference type="InterPro" id="IPR036388">
    <property type="entry name" value="WH-like_DNA-bd_sf"/>
</dbReference>
<reference evidence="12 13" key="1">
    <citation type="submission" date="2018-06" db="EMBL/GenBank/DDBJ databases">
        <title>Complete genome of Desulfovibrio indonesiensis P37SLT.</title>
        <authorList>
            <person name="Crispim J.S."/>
            <person name="Vidigal P.M.P."/>
            <person name="Silva L.C.F."/>
            <person name="Laguardia C.N."/>
            <person name="Araujo L.C."/>
            <person name="Dias R.S."/>
            <person name="Sousa M.P."/>
            <person name="Paula S.O."/>
            <person name="Silva C."/>
        </authorList>
    </citation>
    <scope>NUCLEOTIDE SEQUENCE [LARGE SCALE GENOMIC DNA]</scope>
    <source>
        <strain evidence="12 13">P37SLT</strain>
    </source>
</reference>
<dbReference type="InterPro" id="IPR001497">
    <property type="entry name" value="MethylDNA_cys_MeTrfase_AS"/>
</dbReference>
<comment type="caution">
    <text evidence="12">The sequence shown here is derived from an EMBL/GenBank/DDBJ whole genome shotgun (WGS) entry which is preliminary data.</text>
</comment>
<sequence length="159" mass="17190">MPPLAVQLTWRDDRLASIFLDFAPEEALPTAVDSLSPRGQTFARGLAEYLSGRATDFGLDPERDLPMDEISDFSRDILLALFRAVRFGSTTTYGALARLAGRPNAARAVGRAMASNRWPLLIPCHRVLGASGALTGFTGAGLPMKKLLLGIEGADFREK</sequence>
<keyword evidence="6 12" id="KW-0489">Methyltransferase</keyword>
<comment type="catalytic activity">
    <reaction evidence="1">
        <text>a 4-O-methyl-thymidine in DNA + L-cysteinyl-[protein] = a thymidine in DNA + S-methyl-L-cysteinyl-[protein]</text>
        <dbReference type="Rhea" id="RHEA:53428"/>
        <dbReference type="Rhea" id="RHEA-COMP:10131"/>
        <dbReference type="Rhea" id="RHEA-COMP:10132"/>
        <dbReference type="Rhea" id="RHEA-COMP:13555"/>
        <dbReference type="Rhea" id="RHEA-COMP:13556"/>
        <dbReference type="ChEBI" id="CHEBI:29950"/>
        <dbReference type="ChEBI" id="CHEBI:82612"/>
        <dbReference type="ChEBI" id="CHEBI:137386"/>
        <dbReference type="ChEBI" id="CHEBI:137387"/>
        <dbReference type="EC" id="2.1.1.63"/>
    </reaction>
</comment>
<comment type="catalytic activity">
    <reaction evidence="10">
        <text>a 6-O-methyl-2'-deoxyguanosine in DNA + L-cysteinyl-[protein] = S-methyl-L-cysteinyl-[protein] + a 2'-deoxyguanosine in DNA</text>
        <dbReference type="Rhea" id="RHEA:24000"/>
        <dbReference type="Rhea" id="RHEA-COMP:10131"/>
        <dbReference type="Rhea" id="RHEA-COMP:10132"/>
        <dbReference type="Rhea" id="RHEA-COMP:11367"/>
        <dbReference type="Rhea" id="RHEA-COMP:11368"/>
        <dbReference type="ChEBI" id="CHEBI:29950"/>
        <dbReference type="ChEBI" id="CHEBI:82612"/>
        <dbReference type="ChEBI" id="CHEBI:85445"/>
        <dbReference type="ChEBI" id="CHEBI:85448"/>
        <dbReference type="EC" id="2.1.1.63"/>
    </reaction>
</comment>
<dbReference type="Pfam" id="PF01035">
    <property type="entry name" value="DNA_binding_1"/>
    <property type="match status" value="1"/>
</dbReference>
<evidence type="ECO:0000256" key="6">
    <source>
        <dbReference type="ARBA" id="ARBA00022603"/>
    </source>
</evidence>
<dbReference type="GO" id="GO:0032259">
    <property type="term" value="P:methylation"/>
    <property type="evidence" value="ECO:0007669"/>
    <property type="project" value="UniProtKB-KW"/>
</dbReference>
<keyword evidence="9" id="KW-0234">DNA repair</keyword>
<evidence type="ECO:0000256" key="10">
    <source>
        <dbReference type="ARBA" id="ARBA00049348"/>
    </source>
</evidence>
<organism evidence="12 13">
    <name type="scientific">Oceanidesulfovibrio indonesiensis</name>
    <dbReference type="NCBI Taxonomy" id="54767"/>
    <lineage>
        <taxon>Bacteria</taxon>
        <taxon>Pseudomonadati</taxon>
        <taxon>Thermodesulfobacteriota</taxon>
        <taxon>Desulfovibrionia</taxon>
        <taxon>Desulfovibrionales</taxon>
        <taxon>Desulfovibrionaceae</taxon>
        <taxon>Oceanidesulfovibrio</taxon>
    </lineage>
</organism>
<dbReference type="InterPro" id="IPR036217">
    <property type="entry name" value="MethylDNA_cys_MeTrfase_DNAb"/>
</dbReference>
<proteinExistence type="inferred from homology"/>
<dbReference type="PANTHER" id="PTHR46460:SF1">
    <property type="entry name" value="METHYLATED-DNA--PROTEIN-CYSTEINE METHYLTRANSFERASE"/>
    <property type="match status" value="1"/>
</dbReference>
<protein>
    <recommendedName>
        <fullName evidence="5">Methylated-DNA--protein-cysteine methyltransferase</fullName>
        <ecNumber evidence="4">2.1.1.63</ecNumber>
    </recommendedName>
</protein>
<evidence type="ECO:0000256" key="1">
    <source>
        <dbReference type="ARBA" id="ARBA00001286"/>
    </source>
</evidence>
<dbReference type="PANTHER" id="PTHR46460">
    <property type="entry name" value="METHYLATED-DNA--PROTEIN-CYSTEINE METHYLTRANSFERASE"/>
    <property type="match status" value="1"/>
</dbReference>
<dbReference type="GO" id="GO:0006281">
    <property type="term" value="P:DNA repair"/>
    <property type="evidence" value="ECO:0007669"/>
    <property type="project" value="UniProtKB-KW"/>
</dbReference>
<accession>A0A7M3MG37</accession>
<feature type="domain" description="Methylated-DNA-[protein]-cysteine S-methyltransferase DNA binding" evidence="11">
    <location>
        <begin position="79"/>
        <end position="153"/>
    </location>
</feature>
<evidence type="ECO:0000256" key="8">
    <source>
        <dbReference type="ARBA" id="ARBA00022763"/>
    </source>
</evidence>
<keyword evidence="13" id="KW-1185">Reference proteome</keyword>
<evidence type="ECO:0000256" key="9">
    <source>
        <dbReference type="ARBA" id="ARBA00023204"/>
    </source>
</evidence>
<dbReference type="Proteomes" id="UP000448292">
    <property type="component" value="Unassembled WGS sequence"/>
</dbReference>
<dbReference type="FunFam" id="1.10.10.10:FF:000214">
    <property type="entry name" value="Methylated-DNA--protein-cysteine methyltransferase"/>
    <property type="match status" value="1"/>
</dbReference>
<dbReference type="InterPro" id="IPR014048">
    <property type="entry name" value="MethylDNA_cys_MeTrfase_DNA-bd"/>
</dbReference>
<dbReference type="CDD" id="cd06445">
    <property type="entry name" value="ATase"/>
    <property type="match status" value="1"/>
</dbReference>
<dbReference type="SUPFAM" id="SSF46767">
    <property type="entry name" value="Methylated DNA-protein cysteine methyltransferase, C-terminal domain"/>
    <property type="match status" value="1"/>
</dbReference>
<keyword evidence="8" id="KW-0227">DNA damage</keyword>
<gene>
    <name evidence="12" type="ORF">DPQ33_07965</name>
</gene>
<dbReference type="OrthoDB" id="9802228at2"/>
<evidence type="ECO:0000256" key="3">
    <source>
        <dbReference type="ARBA" id="ARBA00008711"/>
    </source>
</evidence>
<comment type="similarity">
    <text evidence="3">Belongs to the MGMT family.</text>
</comment>
<evidence type="ECO:0000256" key="7">
    <source>
        <dbReference type="ARBA" id="ARBA00022679"/>
    </source>
</evidence>
<evidence type="ECO:0000256" key="5">
    <source>
        <dbReference type="ARBA" id="ARBA00015377"/>
    </source>
</evidence>
<evidence type="ECO:0000256" key="2">
    <source>
        <dbReference type="ARBA" id="ARBA00003317"/>
    </source>
</evidence>
<dbReference type="GO" id="GO:0003908">
    <property type="term" value="F:methylated-DNA-[protein]-cysteine S-methyltransferase activity"/>
    <property type="evidence" value="ECO:0007669"/>
    <property type="project" value="UniProtKB-EC"/>
</dbReference>
<dbReference type="AlphaFoldDB" id="A0A7M3MG37"/>
<dbReference type="PROSITE" id="PS00374">
    <property type="entry name" value="MGMT"/>
    <property type="match status" value="1"/>
</dbReference>
<evidence type="ECO:0000313" key="13">
    <source>
        <dbReference type="Proteomes" id="UP000448292"/>
    </source>
</evidence>
<comment type="function">
    <text evidence="2">Involved in the cellular defense against the biological effects of O6-methylguanine (O6-MeG) and O4-methylthymine (O4-MeT) in DNA. Repairs the methylated nucleobase in DNA by stoichiometrically transferring the methyl group to a cysteine residue in the enzyme. This is a suicide reaction: the enzyme is irreversibly inactivated.</text>
</comment>
<name>A0A7M3MG37_9BACT</name>
<dbReference type="EC" id="2.1.1.63" evidence="4"/>
<dbReference type="Gene3D" id="1.10.10.10">
    <property type="entry name" value="Winged helix-like DNA-binding domain superfamily/Winged helix DNA-binding domain"/>
    <property type="match status" value="1"/>
</dbReference>
<keyword evidence="7 12" id="KW-0808">Transferase</keyword>
<dbReference type="EMBL" id="QMIE01000006">
    <property type="protein sequence ID" value="TVM17723.1"/>
    <property type="molecule type" value="Genomic_DNA"/>
</dbReference>
<evidence type="ECO:0000256" key="4">
    <source>
        <dbReference type="ARBA" id="ARBA00011918"/>
    </source>
</evidence>
<evidence type="ECO:0000313" key="12">
    <source>
        <dbReference type="EMBL" id="TVM17723.1"/>
    </source>
</evidence>
<evidence type="ECO:0000259" key="11">
    <source>
        <dbReference type="Pfam" id="PF01035"/>
    </source>
</evidence>